<keyword evidence="23" id="KW-1185">Reference proteome</keyword>
<feature type="region of interest" description="Disordered" evidence="19">
    <location>
        <begin position="1162"/>
        <end position="1187"/>
    </location>
</feature>
<dbReference type="Pfam" id="PF00867">
    <property type="entry name" value="XPG_I"/>
    <property type="match status" value="1"/>
</dbReference>
<dbReference type="SUPFAM" id="SSF88723">
    <property type="entry name" value="PIN domain-like"/>
    <property type="match status" value="1"/>
</dbReference>
<dbReference type="Gene3D" id="1.10.1070.11">
    <property type="entry name" value="Phosphatidylinositol 3-/4-kinase, catalytic domain"/>
    <property type="match status" value="2"/>
</dbReference>
<dbReference type="PROSITE" id="PS50330">
    <property type="entry name" value="UIM"/>
    <property type="match status" value="1"/>
</dbReference>
<dbReference type="InterPro" id="IPR019974">
    <property type="entry name" value="XPG_CS"/>
</dbReference>
<dbReference type="InterPro" id="IPR006085">
    <property type="entry name" value="XPG_DNA_repair_N"/>
</dbReference>
<dbReference type="SMART" id="SM00484">
    <property type="entry name" value="XPGI"/>
    <property type="match status" value="1"/>
</dbReference>
<proteinExistence type="inferred from homology"/>
<dbReference type="PRINTS" id="PR00853">
    <property type="entry name" value="XPGRADSUPER"/>
</dbReference>
<dbReference type="InterPro" id="IPR006086">
    <property type="entry name" value="XPG-I_dom"/>
</dbReference>
<evidence type="ECO:0000256" key="2">
    <source>
        <dbReference type="ARBA" id="ARBA00001946"/>
    </source>
</evidence>
<evidence type="ECO:0000256" key="10">
    <source>
        <dbReference type="ARBA" id="ARBA00022759"/>
    </source>
</evidence>
<name>A0A087SEJ1_AUXPR</name>
<keyword evidence="7" id="KW-0540">Nuclease</keyword>
<feature type="compositionally biased region" description="Low complexity" evidence="19">
    <location>
        <begin position="319"/>
        <end position="348"/>
    </location>
</feature>
<feature type="region of interest" description="Disordered" evidence="19">
    <location>
        <begin position="434"/>
        <end position="467"/>
    </location>
</feature>
<dbReference type="OrthoDB" id="10264149at2759"/>
<dbReference type="SUPFAM" id="SSF47807">
    <property type="entry name" value="5' to 3' exonuclease, C-terminal subdomain"/>
    <property type="match status" value="1"/>
</dbReference>
<evidence type="ECO:0000256" key="17">
    <source>
        <dbReference type="ARBA" id="ARBA00023242"/>
    </source>
</evidence>
<dbReference type="CDD" id="cd09904">
    <property type="entry name" value="H3TH_XPG"/>
    <property type="match status" value="1"/>
</dbReference>
<dbReference type="InterPro" id="IPR001044">
    <property type="entry name" value="XPG/Rad2_eukaryotes"/>
</dbReference>
<reference evidence="22 23" key="1">
    <citation type="journal article" date="2014" name="BMC Genomics">
        <title>Oil accumulation mechanisms of the oleaginous microalga Chlorella protothecoides revealed through its genome, transcriptomes, and proteomes.</title>
        <authorList>
            <person name="Gao C."/>
            <person name="Wang Y."/>
            <person name="Shen Y."/>
            <person name="Yan D."/>
            <person name="He X."/>
            <person name="Dai J."/>
            <person name="Wu Q."/>
        </authorList>
    </citation>
    <scope>NUCLEOTIDE SEQUENCE [LARGE SCALE GENOMIC DNA]</scope>
    <source>
        <strain evidence="22 23">0710</strain>
    </source>
</reference>
<gene>
    <name evidence="22" type="ORF">F751_1410</name>
</gene>
<dbReference type="InterPro" id="IPR000403">
    <property type="entry name" value="PI3/4_kinase_cat_dom"/>
</dbReference>
<dbReference type="GO" id="GO:0048256">
    <property type="term" value="F:flap endonuclease activity"/>
    <property type="evidence" value="ECO:0007669"/>
    <property type="project" value="UniProtKB-ARBA"/>
</dbReference>
<dbReference type="InterPro" id="IPR003903">
    <property type="entry name" value="UIM_dom"/>
</dbReference>
<dbReference type="eggNOG" id="KOG2520">
    <property type="taxonomic scope" value="Eukaryota"/>
</dbReference>
<feature type="domain" description="PI3K/PI4K catalytic" evidence="20">
    <location>
        <begin position="1930"/>
        <end position="2260"/>
    </location>
</feature>
<dbReference type="PANTHER" id="PTHR16171">
    <property type="entry name" value="DNA REPAIR PROTEIN COMPLEMENTING XP-G CELLS-RELATED"/>
    <property type="match status" value="1"/>
</dbReference>
<dbReference type="GeneID" id="23612801"/>
<dbReference type="SUPFAM" id="SSF56112">
    <property type="entry name" value="Protein kinase-like (PK-like)"/>
    <property type="match status" value="2"/>
</dbReference>
<dbReference type="InterPro" id="IPR036940">
    <property type="entry name" value="PI3/4_kinase_cat_sf"/>
</dbReference>
<evidence type="ECO:0000256" key="4">
    <source>
        <dbReference type="ARBA" id="ARBA00005283"/>
    </source>
</evidence>
<dbReference type="PROSITE" id="PS00842">
    <property type="entry name" value="XPG_2"/>
    <property type="match status" value="1"/>
</dbReference>
<dbReference type="GO" id="GO:0004430">
    <property type="term" value="F:1-phosphatidylinositol 4-kinase activity"/>
    <property type="evidence" value="ECO:0007669"/>
    <property type="project" value="UniProtKB-EC"/>
</dbReference>
<comment type="catalytic activity">
    <reaction evidence="1">
        <text>a 1,2-diacyl-sn-glycero-3-phospho-(1D-myo-inositol) + ATP = a 1,2-diacyl-sn-glycero-3-phospho-(1D-myo-inositol 4-phosphate) + ADP + H(+)</text>
        <dbReference type="Rhea" id="RHEA:19877"/>
        <dbReference type="ChEBI" id="CHEBI:15378"/>
        <dbReference type="ChEBI" id="CHEBI:30616"/>
        <dbReference type="ChEBI" id="CHEBI:57880"/>
        <dbReference type="ChEBI" id="CHEBI:58178"/>
        <dbReference type="ChEBI" id="CHEBI:456216"/>
        <dbReference type="EC" id="2.7.1.67"/>
    </reaction>
</comment>
<dbReference type="InterPro" id="IPR011009">
    <property type="entry name" value="Kinase-like_dom_sf"/>
</dbReference>
<dbReference type="RefSeq" id="XP_011397031.1">
    <property type="nucleotide sequence ID" value="XM_011398729.1"/>
</dbReference>
<dbReference type="EC" id="2.7.1.67" evidence="5"/>
<dbReference type="InterPro" id="IPR001263">
    <property type="entry name" value="PI3K_accessory_dom"/>
</dbReference>
<dbReference type="PRINTS" id="PR00066">
    <property type="entry name" value="XRODRMPGMNTG"/>
</dbReference>
<evidence type="ECO:0000256" key="6">
    <source>
        <dbReference type="ARBA" id="ARBA00022679"/>
    </source>
</evidence>
<evidence type="ECO:0000256" key="11">
    <source>
        <dbReference type="ARBA" id="ARBA00022763"/>
    </source>
</evidence>
<evidence type="ECO:0000256" key="1">
    <source>
        <dbReference type="ARBA" id="ARBA00001686"/>
    </source>
</evidence>
<feature type="domain" description="PIK helical" evidence="21">
    <location>
        <begin position="1639"/>
        <end position="1816"/>
    </location>
</feature>
<dbReference type="Gene3D" id="1.10.150.20">
    <property type="entry name" value="5' to 3' exonuclease, C-terminal subdomain"/>
    <property type="match status" value="1"/>
</dbReference>
<dbReference type="Gene3D" id="1.25.40.70">
    <property type="entry name" value="Phosphatidylinositol 3-kinase, accessory domain (PIK)"/>
    <property type="match status" value="1"/>
</dbReference>
<dbReference type="Pfam" id="PF00454">
    <property type="entry name" value="PI3_PI4_kinase"/>
    <property type="match status" value="2"/>
</dbReference>
<comment type="similarity">
    <text evidence="18">Belongs to the XPG/RAD2 endonuclease family. GEN subfamily.</text>
</comment>
<dbReference type="InterPro" id="IPR008918">
    <property type="entry name" value="HhH2"/>
</dbReference>
<dbReference type="Proteomes" id="UP000028924">
    <property type="component" value="Unassembled WGS sequence"/>
</dbReference>
<sequence length="2276" mass="241619">MGVKKLWDLLEPCGRRISIEALTGKRLAVDASGWLFQFIKAMRDERGDLIRNAHLVGFFRRICRLLFHRIKPVFVFDGATPAIKRMTVIARRRQREQQDARLRRTAEKLLLNQLKQHALAQVASQGGSDVLAQMAGTQKSRGTRPDPFQEVVVQDTDAAAGGRAAGAQPHAVPAQCVPEGPALGASAPQPGEVEQELEAHLDLDLDQLGGVESGEIDAEVLSQLPPSVQLEVMLKLREAQVVANREKFAAAQGAPLAFSQVQMAQYLKATAFRRQVNEIKEAVNAAAGLLGASRRIAGEPGREYVLLRDEEALDGPGVPGAQGASSPPEPSAAPASSAAPPSSGGPLPAQDPLVLTFGASDLDPATDASEEEVGWEDVEEEPSLPGMLASPGGSTEPVPDVGLREQRDLHWRERAARRQRFWSLAQGFRQGRALSDWGKAGDGAQGSPALSPGRAEDGTRDEEEQALQAAIEASLQESREAWEVAGNSGPSGSGPARGGRESGWVGTLPPETALPPLAPDCQASFAGASETNQASHAPASGSEEDWEDVATEPAPPGLAPSRVAAGVNTASETELNRLLSGARASAPDKPGQGLAVGLSVETVAPPHVGVSASAEKHSPAEELVSAIASTVSALAAGAQVEAILTEAGPTGGVEIQALDSPSGPQVSPEKKAMETNTAGIVEGGKALNAVAADPLQPDAAEAADVTEFLGDMEPDAEEEEPLTFVDDFGPGIGPGEAEAGLEALRHEALGLRQAQRAQRGQADAPTDEMYTEIQDMLQMFGVPYIVAPGEAEAQCAWLDAAGLVDGVITDDDDAFLFGAQTVYRHIFSTKQTVEEYRTRDVESELGLSRPEFISLALLLGSDYTPGVRGIGIVNATEVVHAFQGMEGLQDFRAWVQAPDAAVSELIAKATDEATQSMRRAFQLRHRGVRRNWDLPSDFPSPAVLEAYLSPRLDTSRDRFLFGRPDLALLRSLCTARLEWTPVQADELLLPVLKAWDEREHQQTLEPFLAFRKRFAKIQSKRLQHAVRGIAGKTTADVRLLVNQVVTSTDTKSAGAASSQLIQLLSSPASQHGSLDAVLLDLQPLLGPGNGNPSSTLLDAHSGLGAACAACLAEERVLALHGAAILGCLAAAAPLVFGGRASTALLLTAAGVAASLRVTLARRGSGEGDPATEHPASDGAGHPSIVTEGPRPLIGVHDALAFLAPLLTEAQRVAAAELRAVVGPRLGKRAALEALLDRGLDQALRTMCLRARRETALGCGEEADAAAEALERAAANLVESLSEREAVVGAVPKNRPWTTGHGACALRLLRELTEWMPCLLYSRPVVRATLGLGGGGPDAPPAAQEWLQRMPRLAAARAPGAASAAFETVLMEGLLGPGSGESAPTLASPAVLPAMLALEPGEEGGAGHRGFLMWTAKVRALGAAQTQLRGLEGAAAHDALLAAAMHGLQGAGDEDQPLANRRAGMVFPRAGAMCLEAAALLILGLAEDKETTQDQAPSTPRRPGRSLLRLEGATPARALLRALCRAPLEAGDEGAAAAAAATAWHWLAAALGPVARSAVLEELAGAEATRAVSAVQEAVARLPIWPASDRLSVEDAKQRLALLRFLLSSELERLAVWESPLDTKAHAAVACDWPTVAQWETLAAAAWIASPRLALALKDRFPGFPALRLELERFVLVNAAAKSLQLLPQAGALLAEMAGEPAAADKLVHLQSWAPLPLLQALAVVNSAGGKKPEVLEYLSRSLHECNPEEVAFFLPQLVQMLRTDHDGVVARFLLDAAAVSVHFAVVLACQLRSEGTPPDEAFDPQVRRSGWSAPKDSGLWQVADKLRTRLMSGLPEDVANLLKDELAYFDDITEVSGKLYPVHKDKRKSAAVEFLKAVELPRGDLFLPTNPDCTVLAHIPESAAPMQSAAKCPILVAFKVHVRQDVHPGFADGEVEEAGSQGSGKEDEEPETRACIFKVGDDCRQDILALQVIGLLKKAFLTAGLDLYLLPYGVIATGYECGIIEVIPNSKSRAQLGELTDGGLAEVFAREHGPPGTERHEAARQNFIRSCAGYAVASYLLQSKDRHNGNIMLDGDGHLLHIDFGFILGISPGGNLGFENAAFKLSYEMTEIIDPARSKTSPSYLHFKELCIKGFLTFGHLLHIDFGFILGISPGGNLGFENAAFKLSYEMTEIIDPARSKTSPSYLHFKELCIKGFLTARSSAESIVATVAMMASSHLPCFRGPKTAVELRHRFRLDLGEKEAAAHMDGLVEAAYGRWTTGFYDWIQYLQNNIPK</sequence>
<evidence type="ECO:0000256" key="16">
    <source>
        <dbReference type="ARBA" id="ARBA00023204"/>
    </source>
</evidence>
<dbReference type="InterPro" id="IPR018936">
    <property type="entry name" value="PI3/4_kinase_CS"/>
</dbReference>
<keyword evidence="17" id="KW-0539">Nucleus</keyword>
<dbReference type="PROSITE" id="PS51545">
    <property type="entry name" value="PIK_HELICAL"/>
    <property type="match status" value="1"/>
</dbReference>
<dbReference type="Gene3D" id="3.30.1010.10">
    <property type="entry name" value="Phosphatidylinositol 3-kinase Catalytic Subunit, Chain A, domain 4"/>
    <property type="match status" value="1"/>
</dbReference>
<dbReference type="InterPro" id="IPR016024">
    <property type="entry name" value="ARM-type_fold"/>
</dbReference>
<evidence type="ECO:0000256" key="5">
    <source>
        <dbReference type="ARBA" id="ARBA00012169"/>
    </source>
</evidence>
<evidence type="ECO:0000259" key="21">
    <source>
        <dbReference type="PROSITE" id="PS51545"/>
    </source>
</evidence>
<dbReference type="SMART" id="SM00145">
    <property type="entry name" value="PI3Ka"/>
    <property type="match status" value="1"/>
</dbReference>
<evidence type="ECO:0000256" key="19">
    <source>
        <dbReference type="SAM" id="MobiDB-lite"/>
    </source>
</evidence>
<dbReference type="EMBL" id="KL662105">
    <property type="protein sequence ID" value="KFM24145.1"/>
    <property type="molecule type" value="Genomic_DNA"/>
</dbReference>
<keyword evidence="8" id="KW-0479">Metal-binding</keyword>
<dbReference type="InterPro" id="IPR029060">
    <property type="entry name" value="PIN-like_dom_sf"/>
</dbReference>
<keyword evidence="16" id="KW-0234">DNA repair</keyword>
<evidence type="ECO:0000256" key="7">
    <source>
        <dbReference type="ARBA" id="ARBA00022722"/>
    </source>
</evidence>
<evidence type="ECO:0000256" key="12">
    <source>
        <dbReference type="ARBA" id="ARBA00022777"/>
    </source>
</evidence>
<dbReference type="GO" id="GO:0003697">
    <property type="term" value="F:single-stranded DNA binding"/>
    <property type="evidence" value="ECO:0007669"/>
    <property type="project" value="InterPro"/>
</dbReference>
<dbReference type="GO" id="GO:0006289">
    <property type="term" value="P:nucleotide-excision repair"/>
    <property type="evidence" value="ECO:0007669"/>
    <property type="project" value="InterPro"/>
</dbReference>
<organism evidence="22 23">
    <name type="scientific">Auxenochlorella protothecoides</name>
    <name type="common">Green microalga</name>
    <name type="synonym">Chlorella protothecoides</name>
    <dbReference type="NCBI Taxonomy" id="3075"/>
    <lineage>
        <taxon>Eukaryota</taxon>
        <taxon>Viridiplantae</taxon>
        <taxon>Chlorophyta</taxon>
        <taxon>core chlorophytes</taxon>
        <taxon>Trebouxiophyceae</taxon>
        <taxon>Chlorellales</taxon>
        <taxon>Chlorellaceae</taxon>
        <taxon>Auxenochlorella</taxon>
    </lineage>
</organism>
<feature type="region of interest" description="Disordered" evidence="19">
    <location>
        <begin position="479"/>
        <end position="562"/>
    </location>
</feature>
<keyword evidence="14" id="KW-0067">ATP-binding</keyword>
<comment type="subcellular location">
    <subcellularLocation>
        <location evidence="3">Nucleus</location>
    </subcellularLocation>
</comment>
<accession>A0A087SEJ1</accession>
<keyword evidence="10" id="KW-0255">Endonuclease</keyword>
<evidence type="ECO:0000256" key="8">
    <source>
        <dbReference type="ARBA" id="ARBA00022723"/>
    </source>
</evidence>
<comment type="similarity">
    <text evidence="4">Belongs to the XPG/RAD2 endonuclease family. XPG subfamily.</text>
</comment>
<comment type="cofactor">
    <cofactor evidence="2">
        <name>Mg(2+)</name>
        <dbReference type="ChEBI" id="CHEBI:18420"/>
    </cofactor>
</comment>
<keyword evidence="12 22" id="KW-0418">Kinase</keyword>
<evidence type="ECO:0000256" key="18">
    <source>
        <dbReference type="ARBA" id="ARBA00038112"/>
    </source>
</evidence>
<dbReference type="CDD" id="cd05167">
    <property type="entry name" value="PI4Kc_III_alpha"/>
    <property type="match status" value="1"/>
</dbReference>
<dbReference type="Pfam" id="PF00613">
    <property type="entry name" value="PI3Ka"/>
    <property type="match status" value="1"/>
</dbReference>
<evidence type="ECO:0000256" key="9">
    <source>
        <dbReference type="ARBA" id="ARBA00022741"/>
    </source>
</evidence>
<keyword evidence="11" id="KW-0227">DNA damage</keyword>
<dbReference type="InterPro" id="IPR036279">
    <property type="entry name" value="5-3_exonuclease_C_sf"/>
</dbReference>
<keyword evidence="15" id="KW-0460">Magnesium</keyword>
<keyword evidence="9" id="KW-0547">Nucleotide-binding</keyword>
<evidence type="ECO:0000256" key="14">
    <source>
        <dbReference type="ARBA" id="ARBA00022840"/>
    </source>
</evidence>
<evidence type="ECO:0000256" key="3">
    <source>
        <dbReference type="ARBA" id="ARBA00004123"/>
    </source>
</evidence>
<dbReference type="SUPFAM" id="SSF48371">
    <property type="entry name" value="ARM repeat"/>
    <property type="match status" value="1"/>
</dbReference>
<dbReference type="STRING" id="3075.A0A087SEJ1"/>
<keyword evidence="6" id="KW-0808">Transferase</keyword>
<evidence type="ECO:0000313" key="22">
    <source>
        <dbReference type="EMBL" id="KFM24145.1"/>
    </source>
</evidence>
<dbReference type="SMART" id="SM00279">
    <property type="entry name" value="HhH2"/>
    <property type="match status" value="1"/>
</dbReference>
<dbReference type="FunFam" id="3.30.1010.10:FF:000014">
    <property type="entry name" value="Phosphatidylinositol 4-kinase STT4"/>
    <property type="match status" value="1"/>
</dbReference>
<feature type="region of interest" description="Disordered" evidence="19">
    <location>
        <begin position="313"/>
        <end position="401"/>
    </location>
</feature>
<keyword evidence="13" id="KW-0378">Hydrolase</keyword>
<dbReference type="GO" id="GO:0005524">
    <property type="term" value="F:ATP binding"/>
    <property type="evidence" value="ECO:0007669"/>
    <property type="project" value="UniProtKB-KW"/>
</dbReference>
<dbReference type="Gene3D" id="3.40.50.1010">
    <property type="entry name" value="5'-nuclease"/>
    <property type="match status" value="2"/>
</dbReference>
<protein>
    <recommendedName>
        <fullName evidence="5">1-phosphatidylinositol 4-kinase</fullName>
        <ecNumber evidence="5">2.7.1.67</ecNumber>
    </recommendedName>
</protein>
<dbReference type="GO" id="GO:0005634">
    <property type="term" value="C:nucleus"/>
    <property type="evidence" value="ECO:0007669"/>
    <property type="project" value="UniProtKB-SubCell"/>
</dbReference>
<feature type="compositionally biased region" description="Acidic residues" evidence="19">
    <location>
        <begin position="368"/>
        <end position="382"/>
    </location>
</feature>
<dbReference type="SMART" id="SM00485">
    <property type="entry name" value="XPGN"/>
    <property type="match status" value="1"/>
</dbReference>
<evidence type="ECO:0000259" key="20">
    <source>
        <dbReference type="PROSITE" id="PS50290"/>
    </source>
</evidence>
<dbReference type="PROSITE" id="PS00915">
    <property type="entry name" value="PI3_4_KINASE_1"/>
    <property type="match status" value="1"/>
</dbReference>
<dbReference type="PANTHER" id="PTHR16171:SF7">
    <property type="entry name" value="DNA REPAIR PROTEIN RAD2"/>
    <property type="match status" value="1"/>
</dbReference>
<dbReference type="FunFam" id="1.10.1070.11:FF:000016">
    <property type="entry name" value="PIK1p Phosphatidylinositol 4-kinase"/>
    <property type="match status" value="1"/>
</dbReference>
<dbReference type="KEGG" id="apro:F751_1410"/>
<dbReference type="PROSITE" id="PS50290">
    <property type="entry name" value="PI3_4_KINASE_3"/>
    <property type="match status" value="1"/>
</dbReference>
<evidence type="ECO:0000313" key="23">
    <source>
        <dbReference type="Proteomes" id="UP000028924"/>
    </source>
</evidence>
<dbReference type="GO" id="GO:0046872">
    <property type="term" value="F:metal ion binding"/>
    <property type="evidence" value="ECO:0007669"/>
    <property type="project" value="UniProtKB-KW"/>
</dbReference>
<evidence type="ECO:0000256" key="13">
    <source>
        <dbReference type="ARBA" id="ARBA00022801"/>
    </source>
</evidence>
<dbReference type="eggNOG" id="KOG0902">
    <property type="taxonomic scope" value="Eukaryota"/>
</dbReference>
<evidence type="ECO:0000256" key="15">
    <source>
        <dbReference type="ARBA" id="ARBA00022842"/>
    </source>
</evidence>
<dbReference type="InterPro" id="IPR006084">
    <property type="entry name" value="XPG/Rad2"/>
</dbReference>
<dbReference type="SMART" id="SM00146">
    <property type="entry name" value="PI3Kc"/>
    <property type="match status" value="1"/>
</dbReference>
<feature type="region of interest" description="Disordered" evidence="19">
    <location>
        <begin position="1931"/>
        <end position="1951"/>
    </location>
</feature>
<dbReference type="Pfam" id="PF00752">
    <property type="entry name" value="XPG_N"/>
    <property type="match status" value="1"/>
</dbReference>
<dbReference type="CDD" id="cd09868">
    <property type="entry name" value="PIN_XPG_RAD2"/>
    <property type="match status" value="2"/>
</dbReference>
<dbReference type="FunFam" id="1.10.150.20:FF:000030">
    <property type="entry name" value="Flap endonuclease GEN-like 1"/>
    <property type="match status" value="1"/>
</dbReference>
<dbReference type="InterPro" id="IPR042236">
    <property type="entry name" value="PI3K_accessory_sf"/>
</dbReference>